<dbReference type="SUPFAM" id="SSF52540">
    <property type="entry name" value="P-loop containing nucleoside triphosphate hydrolases"/>
    <property type="match status" value="1"/>
</dbReference>
<evidence type="ECO:0000256" key="5">
    <source>
        <dbReference type="ARBA" id="ARBA00023128"/>
    </source>
</evidence>
<name>A0A9W8WLH2_9HYPO</name>
<dbReference type="GO" id="GO:0005783">
    <property type="term" value="C:endoplasmic reticulum"/>
    <property type="evidence" value="ECO:0007669"/>
    <property type="project" value="UniProtKB-SubCell"/>
</dbReference>
<accession>A0A9W8WLH2</accession>
<feature type="domain" description="NB-ARC" evidence="8">
    <location>
        <begin position="305"/>
        <end position="355"/>
    </location>
</feature>
<feature type="region of interest" description="Disordered" evidence="7">
    <location>
        <begin position="36"/>
        <end position="59"/>
    </location>
</feature>
<evidence type="ECO:0000313" key="10">
    <source>
        <dbReference type="Proteomes" id="UP001140502"/>
    </source>
</evidence>
<evidence type="ECO:0000256" key="1">
    <source>
        <dbReference type="ARBA" id="ARBA00004173"/>
    </source>
</evidence>
<dbReference type="Pfam" id="PF00931">
    <property type="entry name" value="NB-ARC"/>
    <property type="match status" value="1"/>
</dbReference>
<dbReference type="GO" id="GO:0043531">
    <property type="term" value="F:ADP binding"/>
    <property type="evidence" value="ECO:0007669"/>
    <property type="project" value="InterPro"/>
</dbReference>
<keyword evidence="10" id="KW-1185">Reference proteome</keyword>
<dbReference type="InterPro" id="IPR027417">
    <property type="entry name" value="P-loop_NTPase"/>
</dbReference>
<dbReference type="EMBL" id="JAPEUR010000015">
    <property type="protein sequence ID" value="KAJ4328125.1"/>
    <property type="molecule type" value="Genomic_DNA"/>
</dbReference>
<dbReference type="Gene3D" id="3.40.50.1820">
    <property type="entry name" value="alpha/beta hydrolase"/>
    <property type="match status" value="1"/>
</dbReference>
<dbReference type="AlphaFoldDB" id="A0A9W8WLH2"/>
<dbReference type="Gene3D" id="1.25.40.10">
    <property type="entry name" value="Tetratricopeptide repeat domain"/>
    <property type="match status" value="1"/>
</dbReference>
<dbReference type="GO" id="GO:0005739">
    <property type="term" value="C:mitochondrion"/>
    <property type="evidence" value="ECO:0007669"/>
    <property type="project" value="UniProtKB-SubCell"/>
</dbReference>
<keyword evidence="4" id="KW-0256">Endoplasmic reticulum</keyword>
<dbReference type="PANTHER" id="PTHR48182">
    <property type="entry name" value="PROTEIN SERAC1"/>
    <property type="match status" value="1"/>
</dbReference>
<dbReference type="SUPFAM" id="SSF53474">
    <property type="entry name" value="alpha/beta-Hydrolases"/>
    <property type="match status" value="1"/>
</dbReference>
<evidence type="ECO:0000259" key="8">
    <source>
        <dbReference type="Pfam" id="PF00931"/>
    </source>
</evidence>
<dbReference type="InterPro" id="IPR002182">
    <property type="entry name" value="NB-ARC"/>
</dbReference>
<comment type="subcellular location">
    <subcellularLocation>
        <location evidence="2">Endoplasmic reticulum</location>
    </subcellularLocation>
    <subcellularLocation>
        <location evidence="3">Membrane</location>
    </subcellularLocation>
    <subcellularLocation>
        <location evidence="1">Mitochondrion</location>
    </subcellularLocation>
</comment>
<evidence type="ECO:0000256" key="6">
    <source>
        <dbReference type="ARBA" id="ARBA00023136"/>
    </source>
</evidence>
<dbReference type="GO" id="GO:0016020">
    <property type="term" value="C:membrane"/>
    <property type="evidence" value="ECO:0007669"/>
    <property type="project" value="UniProtKB-SubCell"/>
</dbReference>
<dbReference type="InterPro" id="IPR052374">
    <property type="entry name" value="SERAC1"/>
</dbReference>
<dbReference type="OrthoDB" id="1658288at2759"/>
<proteinExistence type="predicted"/>
<comment type="caution">
    <text evidence="9">The sequence shown here is derived from an EMBL/GenBank/DDBJ whole genome shotgun (WGS) entry which is preliminary data.</text>
</comment>
<dbReference type="Proteomes" id="UP001140502">
    <property type="component" value="Unassembled WGS sequence"/>
</dbReference>
<gene>
    <name evidence="9" type="ORF">N0V84_001495</name>
</gene>
<evidence type="ECO:0000256" key="7">
    <source>
        <dbReference type="SAM" id="MobiDB-lite"/>
    </source>
</evidence>
<organism evidence="9 10">
    <name type="scientific">Fusarium piperis</name>
    <dbReference type="NCBI Taxonomy" id="1435070"/>
    <lineage>
        <taxon>Eukaryota</taxon>
        <taxon>Fungi</taxon>
        <taxon>Dikarya</taxon>
        <taxon>Ascomycota</taxon>
        <taxon>Pezizomycotina</taxon>
        <taxon>Sordariomycetes</taxon>
        <taxon>Hypocreomycetidae</taxon>
        <taxon>Hypocreales</taxon>
        <taxon>Nectriaceae</taxon>
        <taxon>Fusarium</taxon>
        <taxon>Fusarium solani species complex</taxon>
    </lineage>
</organism>
<evidence type="ECO:0000313" key="9">
    <source>
        <dbReference type="EMBL" id="KAJ4328125.1"/>
    </source>
</evidence>
<reference evidence="9" key="1">
    <citation type="submission" date="2022-10" db="EMBL/GenBank/DDBJ databases">
        <title>Tapping the CABI collections for fungal endophytes: first genome assemblies for Collariella, Neodidymelliopsis, Ascochyta clinopodiicola, Didymella pomorum, Didymosphaeria variabile, Neocosmospora piperis and Neocucurbitaria cava.</title>
        <authorList>
            <person name="Hill R."/>
        </authorList>
    </citation>
    <scope>NUCLEOTIDE SEQUENCE</scope>
    <source>
        <strain evidence="9">IMI 366586</strain>
    </source>
</reference>
<dbReference type="PANTHER" id="PTHR48182:SF2">
    <property type="entry name" value="PROTEIN SERAC1"/>
    <property type="match status" value="1"/>
</dbReference>
<evidence type="ECO:0000256" key="3">
    <source>
        <dbReference type="ARBA" id="ARBA00004370"/>
    </source>
</evidence>
<keyword evidence="6" id="KW-0472">Membrane</keyword>
<dbReference type="InterPro" id="IPR029058">
    <property type="entry name" value="AB_hydrolase_fold"/>
</dbReference>
<protein>
    <recommendedName>
        <fullName evidence="8">NB-ARC domain-containing protein</fullName>
    </recommendedName>
</protein>
<dbReference type="SUPFAM" id="SSF48452">
    <property type="entry name" value="TPR-like"/>
    <property type="match status" value="1"/>
</dbReference>
<dbReference type="InterPro" id="IPR011990">
    <property type="entry name" value="TPR-like_helical_dom_sf"/>
</dbReference>
<evidence type="ECO:0000256" key="2">
    <source>
        <dbReference type="ARBA" id="ARBA00004240"/>
    </source>
</evidence>
<evidence type="ECO:0000256" key="4">
    <source>
        <dbReference type="ARBA" id="ARBA00022824"/>
    </source>
</evidence>
<sequence length="550" mass="61004">MTKVRDIGFTCLGTSGGPYRFNVIFVHCLRGHPKRTWGRGSDETPRTPTATATGSRDRSLRSLFRRSRPNPDTTPDVELQKPFWPDEYLTEDIPDARVWTYGYNTNVIEGLFQASNQNSVSQHGRDLAVRFERDVDNEDPVVFVVHSLGGIVVKDAIRRSEACRSRTKLIVFLGTPHRGSQYAEWGKIASNLASCALQDTNKRIVQTLEVNSEVLDNIQEEFVKIVLESGLKIHSFQEGRGLSGVKGFSGKFARSNPRPGTEEQAETRAVVTTETPAAEMDARASGSPFFHVPFSINRHFVGRTEVLEKLQGKLSDSDEFQRVALTGLGGIGKTHIALQIAFWVKQHKPDYSVFWLPALSNAGIDQACAEFMAGHGTQEENIGEIDEATRMLETLKVKGDAVIPKGHVSRLMTDKLLAKAYLVKCRVPDAIHLLEEIMALSNGTLGGAEFAQLSAGQLLAKTYYDHGQVGKAVVLFRQLMAAWKETCTLGNLRLLVCKWLLAEAYRRNGQTKEAIQELEELAEAEEEFPSEDTYVPLVTSRARAWPGVSG</sequence>
<dbReference type="Gene3D" id="3.40.50.300">
    <property type="entry name" value="P-loop containing nucleotide triphosphate hydrolases"/>
    <property type="match status" value="1"/>
</dbReference>
<keyword evidence="5" id="KW-0496">Mitochondrion</keyword>